<dbReference type="KEGG" id="hja:BST95_11615"/>
<keyword evidence="2" id="KW-1185">Reference proteome</keyword>
<accession>A0AAP8SNN4</accession>
<reference evidence="1 2" key="1">
    <citation type="submission" date="2018-01" db="EMBL/GenBank/DDBJ databases">
        <title>The draft genome sequence of Halioglobus japonicus S1-36.</title>
        <authorList>
            <person name="Du Z.-J."/>
            <person name="Shi M.-J."/>
        </authorList>
    </citation>
    <scope>NUCLEOTIDE SEQUENCE [LARGE SCALE GENOMIC DNA]</scope>
    <source>
        <strain evidence="1 2">S1-36</strain>
    </source>
</reference>
<dbReference type="Proteomes" id="UP000235162">
    <property type="component" value="Unassembled WGS sequence"/>
</dbReference>
<sequence>MNSPFIQLKMPRIEVPFKDKFLIGDFLALNFTELDDDMVRDIGVGDPLSFKTRIIESNGPFPGVEVSEFEDEPEILIMLGTRESEIA</sequence>
<proteinExistence type="predicted"/>
<organism evidence="1 2">
    <name type="scientific">Halioglobus japonicus</name>
    <dbReference type="NCBI Taxonomy" id="930805"/>
    <lineage>
        <taxon>Bacteria</taxon>
        <taxon>Pseudomonadati</taxon>
        <taxon>Pseudomonadota</taxon>
        <taxon>Gammaproteobacteria</taxon>
        <taxon>Cellvibrionales</taxon>
        <taxon>Halieaceae</taxon>
        <taxon>Halioglobus</taxon>
    </lineage>
</organism>
<name>A0AAP8SNN4_9GAMM</name>
<gene>
    <name evidence="1" type="ORF">C0029_10610</name>
</gene>
<evidence type="ECO:0000313" key="2">
    <source>
        <dbReference type="Proteomes" id="UP000235162"/>
    </source>
</evidence>
<dbReference type="AlphaFoldDB" id="A0AAP8SNN4"/>
<comment type="caution">
    <text evidence="1">The sequence shown here is derived from an EMBL/GenBank/DDBJ whole genome shotgun (WGS) entry which is preliminary data.</text>
</comment>
<dbReference type="EMBL" id="PKUR01000002">
    <property type="protein sequence ID" value="PLW86820.1"/>
    <property type="molecule type" value="Genomic_DNA"/>
</dbReference>
<protein>
    <submittedName>
        <fullName evidence="1">Uncharacterized protein</fullName>
    </submittedName>
</protein>
<evidence type="ECO:0000313" key="1">
    <source>
        <dbReference type="EMBL" id="PLW86820.1"/>
    </source>
</evidence>